<evidence type="ECO:0000256" key="6">
    <source>
        <dbReference type="ARBA" id="ARBA00022989"/>
    </source>
</evidence>
<evidence type="ECO:0000256" key="4">
    <source>
        <dbReference type="ARBA" id="ARBA00022475"/>
    </source>
</evidence>
<keyword evidence="4" id="KW-1003">Cell membrane</keyword>
<feature type="transmembrane region" description="Helical" evidence="10">
    <location>
        <begin position="90"/>
        <end position="108"/>
    </location>
</feature>
<comment type="subcellular location">
    <subcellularLocation>
        <location evidence="1">Cell membrane</location>
        <topology evidence="1">Multi-pass membrane protein</topology>
    </subcellularLocation>
</comment>
<dbReference type="GO" id="GO:0008381">
    <property type="term" value="F:mechanosensitive monoatomic ion channel activity"/>
    <property type="evidence" value="ECO:0007669"/>
    <property type="project" value="InterPro"/>
</dbReference>
<dbReference type="OrthoDB" id="10010920at2759"/>
<organism evidence="11 12">
    <name type="scientific">Lobosporangium transversale</name>
    <dbReference type="NCBI Taxonomy" id="64571"/>
    <lineage>
        <taxon>Eukaryota</taxon>
        <taxon>Fungi</taxon>
        <taxon>Fungi incertae sedis</taxon>
        <taxon>Mucoromycota</taxon>
        <taxon>Mortierellomycotina</taxon>
        <taxon>Mortierellomycetes</taxon>
        <taxon>Mortierellales</taxon>
        <taxon>Mortierellaceae</taxon>
        <taxon>Lobosporangium</taxon>
    </lineage>
</organism>
<dbReference type="InterPro" id="IPR037673">
    <property type="entry name" value="MSC/AndL"/>
</dbReference>
<dbReference type="Proteomes" id="UP000193648">
    <property type="component" value="Unassembled WGS sequence"/>
</dbReference>
<keyword evidence="12" id="KW-1185">Reference proteome</keyword>
<evidence type="ECO:0000256" key="3">
    <source>
        <dbReference type="ARBA" id="ARBA00022448"/>
    </source>
</evidence>
<evidence type="ECO:0000256" key="9">
    <source>
        <dbReference type="ARBA" id="ARBA00023303"/>
    </source>
</evidence>
<feature type="non-terminal residue" evidence="11">
    <location>
        <position position="1"/>
    </location>
</feature>
<comment type="caution">
    <text evidence="11">The sequence shown here is derived from an EMBL/GenBank/DDBJ whole genome shotgun (WGS) entry which is preliminary data.</text>
</comment>
<dbReference type="InterPro" id="IPR019823">
    <property type="entry name" value="Mechanosensitive_channel_CS"/>
</dbReference>
<evidence type="ECO:0000256" key="1">
    <source>
        <dbReference type="ARBA" id="ARBA00004651"/>
    </source>
</evidence>
<dbReference type="RefSeq" id="XP_021875600.1">
    <property type="nucleotide sequence ID" value="XM_022021187.1"/>
</dbReference>
<feature type="transmembrane region" description="Helical" evidence="10">
    <location>
        <begin position="12"/>
        <end position="35"/>
    </location>
</feature>
<sequence length="205" mass="22578">FADYRKFMDRGNVIDLAVAVVIGAAFTAIVTSLVADIITPVLALASGKNLEENFVILRKSDNATAEYVSYPTTRQAAKDAGNITWNWGNFLQTVINFFIVSACVFLLVKLYEVARNKKTEVSEKKCEYCLKSIPLDAVRCPNCTTWLDWDACAKAANMERIAASSFSGMSMPMSMPIPMPMPMPMPTPMSMPIPMSNTNVDTPLD</sequence>
<dbReference type="Gene3D" id="1.10.1200.120">
    <property type="entry name" value="Large-conductance mechanosensitive channel, MscL, domain 1"/>
    <property type="match status" value="1"/>
</dbReference>
<keyword evidence="3" id="KW-0813">Transport</keyword>
<dbReference type="InterPro" id="IPR001185">
    <property type="entry name" value="MS_channel"/>
</dbReference>
<evidence type="ECO:0000256" key="2">
    <source>
        <dbReference type="ARBA" id="ARBA00007254"/>
    </source>
</evidence>
<dbReference type="GO" id="GO:0005886">
    <property type="term" value="C:plasma membrane"/>
    <property type="evidence" value="ECO:0007669"/>
    <property type="project" value="UniProtKB-SubCell"/>
</dbReference>
<protein>
    <submittedName>
        <fullName evidence="11">Large-conductance mechanosensitive channel</fullName>
    </submittedName>
</protein>
<keyword evidence="7" id="KW-0406">Ion transport</keyword>
<keyword evidence="6 10" id="KW-1133">Transmembrane helix</keyword>
<dbReference type="EMBL" id="MCFF01000075">
    <property type="protein sequence ID" value="ORY97054.1"/>
    <property type="molecule type" value="Genomic_DNA"/>
</dbReference>
<evidence type="ECO:0000313" key="11">
    <source>
        <dbReference type="EMBL" id="ORY97054.1"/>
    </source>
</evidence>
<keyword evidence="5 10" id="KW-0812">Transmembrane</keyword>
<dbReference type="PROSITE" id="PS01327">
    <property type="entry name" value="MSCL"/>
    <property type="match status" value="1"/>
</dbReference>
<dbReference type="InParanoid" id="A0A1Y2G665"/>
<dbReference type="GeneID" id="33563031"/>
<evidence type="ECO:0000313" key="12">
    <source>
        <dbReference type="Proteomes" id="UP000193648"/>
    </source>
</evidence>
<evidence type="ECO:0000256" key="7">
    <source>
        <dbReference type="ARBA" id="ARBA00023065"/>
    </source>
</evidence>
<dbReference type="AlphaFoldDB" id="A0A1Y2G665"/>
<gene>
    <name evidence="11" type="ORF">BCR41DRAFT_314729</name>
</gene>
<proteinExistence type="inferred from homology"/>
<name>A0A1Y2G665_9FUNG</name>
<accession>A0A1Y2G665</accession>
<keyword evidence="9" id="KW-0407">Ion channel</keyword>
<evidence type="ECO:0000256" key="10">
    <source>
        <dbReference type="SAM" id="Phobius"/>
    </source>
</evidence>
<dbReference type="NCBIfam" id="TIGR00220">
    <property type="entry name" value="mscL"/>
    <property type="match status" value="1"/>
</dbReference>
<dbReference type="PANTHER" id="PTHR30266:SF2">
    <property type="entry name" value="LARGE-CONDUCTANCE MECHANOSENSITIVE CHANNEL"/>
    <property type="match status" value="1"/>
</dbReference>
<evidence type="ECO:0000256" key="8">
    <source>
        <dbReference type="ARBA" id="ARBA00023136"/>
    </source>
</evidence>
<dbReference type="SUPFAM" id="SSF81330">
    <property type="entry name" value="Gated mechanosensitive channel"/>
    <property type="match status" value="1"/>
</dbReference>
<comment type="similarity">
    <text evidence="2">Belongs to the MscL family.</text>
</comment>
<reference evidence="11 12" key="1">
    <citation type="submission" date="2016-07" db="EMBL/GenBank/DDBJ databases">
        <title>Pervasive Adenine N6-methylation of Active Genes in Fungi.</title>
        <authorList>
            <consortium name="DOE Joint Genome Institute"/>
            <person name="Mondo S.J."/>
            <person name="Dannebaum R.O."/>
            <person name="Kuo R.C."/>
            <person name="Labutti K."/>
            <person name="Haridas S."/>
            <person name="Kuo A."/>
            <person name="Salamov A."/>
            <person name="Ahrendt S.R."/>
            <person name="Lipzen A."/>
            <person name="Sullivan W."/>
            <person name="Andreopoulos W.B."/>
            <person name="Clum A."/>
            <person name="Lindquist E."/>
            <person name="Daum C."/>
            <person name="Ramamoorthy G.K."/>
            <person name="Gryganskyi A."/>
            <person name="Culley D."/>
            <person name="Magnuson J.K."/>
            <person name="James T.Y."/>
            <person name="O'Malley M.A."/>
            <person name="Stajich J.E."/>
            <person name="Spatafora J.W."/>
            <person name="Visel A."/>
            <person name="Grigoriev I.V."/>
        </authorList>
    </citation>
    <scope>NUCLEOTIDE SEQUENCE [LARGE SCALE GENOMIC DNA]</scope>
    <source>
        <strain evidence="11 12">NRRL 3116</strain>
    </source>
</reference>
<dbReference type="STRING" id="64571.A0A1Y2G665"/>
<keyword evidence="8 10" id="KW-0472">Membrane</keyword>
<dbReference type="PANTHER" id="PTHR30266">
    <property type="entry name" value="MECHANOSENSITIVE CHANNEL MSCL"/>
    <property type="match status" value="1"/>
</dbReference>
<evidence type="ECO:0000256" key="5">
    <source>
        <dbReference type="ARBA" id="ARBA00022692"/>
    </source>
</evidence>
<dbReference type="InterPro" id="IPR036019">
    <property type="entry name" value="MscL_channel"/>
</dbReference>
<dbReference type="Pfam" id="PF01741">
    <property type="entry name" value="MscL"/>
    <property type="match status" value="1"/>
</dbReference>